<proteinExistence type="inferred from homology"/>
<comment type="similarity">
    <text evidence="3 10">Belongs to the PTPA-type PPIase family.</text>
</comment>
<feature type="compositionally biased region" description="Polar residues" evidence="11">
    <location>
        <begin position="308"/>
        <end position="320"/>
    </location>
</feature>
<evidence type="ECO:0000256" key="9">
    <source>
        <dbReference type="ARBA" id="ARBA00044820"/>
    </source>
</evidence>
<keyword evidence="12" id="KW-1185">Reference proteome</keyword>
<evidence type="ECO:0000256" key="4">
    <source>
        <dbReference type="ARBA" id="ARBA00013194"/>
    </source>
</evidence>
<comment type="catalytic activity">
    <reaction evidence="1 10">
        <text>[protein]-peptidylproline (omega=180) = [protein]-peptidylproline (omega=0)</text>
        <dbReference type="Rhea" id="RHEA:16237"/>
        <dbReference type="Rhea" id="RHEA-COMP:10747"/>
        <dbReference type="Rhea" id="RHEA-COMP:10748"/>
        <dbReference type="ChEBI" id="CHEBI:83833"/>
        <dbReference type="ChEBI" id="CHEBI:83834"/>
        <dbReference type="EC" id="5.2.1.8"/>
    </reaction>
</comment>
<dbReference type="Pfam" id="PF03095">
    <property type="entry name" value="PTPA"/>
    <property type="match status" value="1"/>
</dbReference>
<dbReference type="Gene3D" id="1.20.120.1150">
    <property type="match status" value="1"/>
</dbReference>
<dbReference type="CDD" id="cd04087">
    <property type="entry name" value="PTPA"/>
    <property type="match status" value="1"/>
</dbReference>
<evidence type="ECO:0000256" key="5">
    <source>
        <dbReference type="ARBA" id="ARBA00022490"/>
    </source>
</evidence>
<dbReference type="FunFam" id="1.20.120.1150:FF:000002">
    <property type="entry name" value="Serine/threonine-protein phosphatase 2A activator"/>
    <property type="match status" value="1"/>
</dbReference>
<comment type="subcellular location">
    <subcellularLocation>
        <location evidence="2 10">Cytoplasm</location>
    </subcellularLocation>
</comment>
<evidence type="ECO:0000256" key="2">
    <source>
        <dbReference type="ARBA" id="ARBA00004496"/>
    </source>
</evidence>
<dbReference type="InterPro" id="IPR037218">
    <property type="entry name" value="PTPA_sf"/>
</dbReference>
<name>A0A8B7PBI4_HYAAZ</name>
<dbReference type="EC" id="5.2.1.8" evidence="4 10"/>
<dbReference type="SUPFAM" id="SSF140984">
    <property type="entry name" value="PTPA-like"/>
    <property type="match status" value="1"/>
</dbReference>
<dbReference type="InterPro" id="IPR043170">
    <property type="entry name" value="PTPA_C_lid"/>
</dbReference>
<dbReference type="PANTHER" id="PTHR10012:SF0">
    <property type="entry name" value="SERINE_THREONINE-PROTEIN PHOSPHATASE 2A ACTIVATOR"/>
    <property type="match status" value="1"/>
</dbReference>
<evidence type="ECO:0000313" key="13">
    <source>
        <dbReference type="RefSeq" id="XP_018023519.1"/>
    </source>
</evidence>
<dbReference type="GO" id="GO:0005634">
    <property type="term" value="C:nucleus"/>
    <property type="evidence" value="ECO:0007669"/>
    <property type="project" value="TreeGrafter"/>
</dbReference>
<evidence type="ECO:0000256" key="10">
    <source>
        <dbReference type="RuleBase" id="RU361210"/>
    </source>
</evidence>
<dbReference type="OrthoDB" id="16120at2759"/>
<keyword evidence="5 10" id="KW-0963">Cytoplasm</keyword>
<evidence type="ECO:0000256" key="3">
    <source>
        <dbReference type="ARBA" id="ARBA00011019"/>
    </source>
</evidence>
<feature type="region of interest" description="Disordered" evidence="11">
    <location>
        <begin position="308"/>
        <end position="338"/>
    </location>
</feature>
<reference evidence="13" key="1">
    <citation type="submission" date="2025-08" db="UniProtKB">
        <authorList>
            <consortium name="RefSeq"/>
        </authorList>
    </citation>
    <scope>IDENTIFICATION</scope>
    <source>
        <tissue evidence="13">Whole organism</tissue>
    </source>
</reference>
<dbReference type="OMA" id="SWIKINA"/>
<protein>
    <recommendedName>
        <fullName evidence="8 10">Serine/threonine-protein phosphatase 2A activator</fullName>
        <ecNumber evidence="4 10">5.2.1.8</ecNumber>
    </recommendedName>
    <alternativeName>
        <fullName evidence="9 10">Phosphotyrosyl phosphatase activator</fullName>
    </alternativeName>
</protein>
<dbReference type="GO" id="GO:0000159">
    <property type="term" value="C:protein phosphatase type 2A complex"/>
    <property type="evidence" value="ECO:0007669"/>
    <property type="project" value="TreeGrafter"/>
</dbReference>
<evidence type="ECO:0000256" key="6">
    <source>
        <dbReference type="ARBA" id="ARBA00023110"/>
    </source>
</evidence>
<feature type="compositionally biased region" description="Pro residues" evidence="11">
    <location>
        <begin position="366"/>
        <end position="377"/>
    </location>
</feature>
<dbReference type="GO" id="GO:0007052">
    <property type="term" value="P:mitotic spindle organization"/>
    <property type="evidence" value="ECO:0007669"/>
    <property type="project" value="TreeGrafter"/>
</dbReference>
<organism evidence="12 13">
    <name type="scientific">Hyalella azteca</name>
    <name type="common">Amphipod</name>
    <dbReference type="NCBI Taxonomy" id="294128"/>
    <lineage>
        <taxon>Eukaryota</taxon>
        <taxon>Metazoa</taxon>
        <taxon>Ecdysozoa</taxon>
        <taxon>Arthropoda</taxon>
        <taxon>Crustacea</taxon>
        <taxon>Multicrustacea</taxon>
        <taxon>Malacostraca</taxon>
        <taxon>Eumalacostraca</taxon>
        <taxon>Peracarida</taxon>
        <taxon>Amphipoda</taxon>
        <taxon>Senticaudata</taxon>
        <taxon>Talitrida</taxon>
        <taxon>Talitroidea</taxon>
        <taxon>Hyalellidae</taxon>
        <taxon>Hyalella</taxon>
    </lineage>
</organism>
<dbReference type="GeneID" id="108679412"/>
<comment type="function">
    <text evidence="10">PPIases accelerate the folding of proteins. It catalyzes the cis-trans isomerization of proline imidic peptide bonds in oligopeptides.</text>
</comment>
<evidence type="ECO:0000256" key="8">
    <source>
        <dbReference type="ARBA" id="ARBA00044786"/>
    </source>
</evidence>
<dbReference type="AlphaFoldDB" id="A0A8B7PBI4"/>
<dbReference type="RefSeq" id="XP_018023519.1">
    <property type="nucleotide sequence ID" value="XM_018168030.2"/>
</dbReference>
<dbReference type="PIRSF" id="PIRSF016325">
    <property type="entry name" value="Phstyr_phstse_ac"/>
    <property type="match status" value="1"/>
</dbReference>
<evidence type="ECO:0000313" key="12">
    <source>
        <dbReference type="Proteomes" id="UP000694843"/>
    </source>
</evidence>
<keyword evidence="6 10" id="KW-0697">Rotamase</keyword>
<gene>
    <name evidence="13" type="primary">LOC108679412</name>
</gene>
<feature type="region of interest" description="Disordered" evidence="11">
    <location>
        <begin position="352"/>
        <end position="384"/>
    </location>
</feature>
<evidence type="ECO:0000256" key="11">
    <source>
        <dbReference type="SAM" id="MobiDB-lite"/>
    </source>
</evidence>
<dbReference type="InterPro" id="IPR004327">
    <property type="entry name" value="Phstyr_phstse_ac"/>
</dbReference>
<accession>A0A8B7PBI4</accession>
<keyword evidence="7 10" id="KW-0413">Isomerase</keyword>
<dbReference type="GO" id="GO:0008160">
    <property type="term" value="F:protein tyrosine phosphatase activator activity"/>
    <property type="evidence" value="ECO:0007669"/>
    <property type="project" value="TreeGrafter"/>
</dbReference>
<dbReference type="PANTHER" id="PTHR10012">
    <property type="entry name" value="SERINE/THREONINE-PROTEIN PHOSPHATASE 2A REGULATORY SUBUNIT B"/>
    <property type="match status" value="1"/>
</dbReference>
<evidence type="ECO:0000256" key="1">
    <source>
        <dbReference type="ARBA" id="ARBA00000971"/>
    </source>
</evidence>
<sequence>MAISIGIHEFSVPKREVFTAPDVEKWEKSEAYQDVLGLLTSLNESVRSKSCSAECHESPVISRLLVMLNTMATWLDEFPPVDQPQRYGNKAFREYYTKLSQEAEGLVKSVVGAELEAGSREASTYLVESFGNSTRIDYGTGHELAFIMFLTCLFKLGALQQKDSQATVTKVFKRYLELVRELQSTYKMEPAGSQGVWSLDDYQFIPFIWGSSQLVMNPKIAPEMFTNPKVVEDNAEDYLFLACIKFILEVKSGPFAEHSNQLWNISGVQSWSKINQGLIKMYKAEVLHKFPVVQHVLFGSILSISEASSRPHQPPSSLTSAPGMPHPSGARGGGRSFSVDCGATAAPFSALGRKPSLDVSSMATTRPPPSFPPPPTARPDTGSS</sequence>
<dbReference type="GO" id="GO:0003755">
    <property type="term" value="F:peptidyl-prolyl cis-trans isomerase activity"/>
    <property type="evidence" value="ECO:0007669"/>
    <property type="project" value="UniProtKB-KW"/>
</dbReference>
<evidence type="ECO:0000256" key="7">
    <source>
        <dbReference type="ARBA" id="ARBA00023235"/>
    </source>
</evidence>
<dbReference type="KEGG" id="hazt:108679412"/>
<dbReference type="GO" id="GO:0005737">
    <property type="term" value="C:cytoplasm"/>
    <property type="evidence" value="ECO:0007669"/>
    <property type="project" value="UniProtKB-SubCell"/>
</dbReference>
<dbReference type="Proteomes" id="UP000694843">
    <property type="component" value="Unplaced"/>
</dbReference>